<name>A0AAV7I3N8_COTGL</name>
<proteinExistence type="predicted"/>
<sequence length="212" mass="23955">MDLDKSWVGYPGPGLGVVLMSRCRPECKVLSVVCRVGWTLNCCSGLHQYIIHFLTTTCNLMSSIKAKAPYRGYRVPERRVMPKVIYTYKIREGVGVVGLSLLYSSCLYPGFGIPKTSKPATYVPPTLPRTEDRGDSRFRGDRVPWNPIYRVTASSLLLLLISYFLLFYPTRLRFLLSLLPTSLLAAMSYLVLGEKTSLILVKVQFKDDNLNF</sequence>
<dbReference type="Proteomes" id="UP000826195">
    <property type="component" value="Unassembled WGS sequence"/>
</dbReference>
<reference evidence="2 3" key="1">
    <citation type="journal article" date="2021" name="J. Hered.">
        <title>A chromosome-level genome assembly of the parasitoid wasp, Cotesia glomerata (Hymenoptera: Braconidae).</title>
        <authorList>
            <person name="Pinto B.J."/>
            <person name="Weis J.J."/>
            <person name="Gamble T."/>
            <person name="Ode P.J."/>
            <person name="Paul R."/>
            <person name="Zaspel J.M."/>
        </authorList>
    </citation>
    <scope>NUCLEOTIDE SEQUENCE [LARGE SCALE GENOMIC DNA]</scope>
    <source>
        <strain evidence="2">CgM1</strain>
    </source>
</reference>
<feature type="transmembrane region" description="Helical" evidence="1">
    <location>
        <begin position="174"/>
        <end position="192"/>
    </location>
</feature>
<accession>A0AAV7I3N8</accession>
<gene>
    <name evidence="2" type="ORF">KQX54_020927</name>
</gene>
<evidence type="ECO:0000313" key="2">
    <source>
        <dbReference type="EMBL" id="KAH0541061.1"/>
    </source>
</evidence>
<dbReference type="EMBL" id="JAHXZJ010002609">
    <property type="protein sequence ID" value="KAH0541061.1"/>
    <property type="molecule type" value="Genomic_DNA"/>
</dbReference>
<organism evidence="2 3">
    <name type="scientific">Cotesia glomerata</name>
    <name type="common">Lepidopteran parasitic wasp</name>
    <name type="synonym">Apanteles glomeratus</name>
    <dbReference type="NCBI Taxonomy" id="32391"/>
    <lineage>
        <taxon>Eukaryota</taxon>
        <taxon>Metazoa</taxon>
        <taxon>Ecdysozoa</taxon>
        <taxon>Arthropoda</taxon>
        <taxon>Hexapoda</taxon>
        <taxon>Insecta</taxon>
        <taxon>Pterygota</taxon>
        <taxon>Neoptera</taxon>
        <taxon>Endopterygota</taxon>
        <taxon>Hymenoptera</taxon>
        <taxon>Apocrita</taxon>
        <taxon>Ichneumonoidea</taxon>
        <taxon>Braconidae</taxon>
        <taxon>Microgastrinae</taxon>
        <taxon>Cotesia</taxon>
    </lineage>
</organism>
<keyword evidence="1" id="KW-1133">Transmembrane helix</keyword>
<feature type="transmembrane region" description="Helical" evidence="1">
    <location>
        <begin position="147"/>
        <end position="168"/>
    </location>
</feature>
<evidence type="ECO:0000256" key="1">
    <source>
        <dbReference type="SAM" id="Phobius"/>
    </source>
</evidence>
<comment type="caution">
    <text evidence="2">The sequence shown here is derived from an EMBL/GenBank/DDBJ whole genome shotgun (WGS) entry which is preliminary data.</text>
</comment>
<evidence type="ECO:0000313" key="3">
    <source>
        <dbReference type="Proteomes" id="UP000826195"/>
    </source>
</evidence>
<keyword evidence="3" id="KW-1185">Reference proteome</keyword>
<keyword evidence="1" id="KW-0812">Transmembrane</keyword>
<keyword evidence="1" id="KW-0472">Membrane</keyword>
<protein>
    <submittedName>
        <fullName evidence="2">Uncharacterized protein</fullName>
    </submittedName>
</protein>
<dbReference type="AlphaFoldDB" id="A0AAV7I3N8"/>